<comment type="cofactor">
    <cofactor evidence="1 7">
        <name>Fe(2+)</name>
        <dbReference type="ChEBI" id="CHEBI:29033"/>
    </cofactor>
</comment>
<evidence type="ECO:0000256" key="5">
    <source>
        <dbReference type="ARBA" id="ARBA00023004"/>
    </source>
</evidence>
<feature type="binding site" evidence="7">
    <location>
        <position position="135"/>
    </location>
    <ligand>
        <name>Fe cation</name>
        <dbReference type="ChEBI" id="CHEBI:24875"/>
    </ligand>
</feature>
<evidence type="ECO:0000313" key="9">
    <source>
        <dbReference type="EMBL" id="AXJ00330.1"/>
    </source>
</evidence>
<feature type="domain" description="Biopterin-dependent aromatic amino acid hydroxylase family profile" evidence="8">
    <location>
        <begin position="1"/>
        <end position="341"/>
    </location>
</feature>
<keyword evidence="5 7" id="KW-0408">Iron</keyword>
<dbReference type="PANTHER" id="PTHR11473">
    <property type="entry name" value="AROMATIC AMINO ACID HYDROXYLASE"/>
    <property type="match status" value="1"/>
</dbReference>
<evidence type="ECO:0000313" key="10">
    <source>
        <dbReference type="Proteomes" id="UP000254808"/>
    </source>
</evidence>
<dbReference type="SUPFAM" id="SSF56534">
    <property type="entry name" value="Aromatic aminoacid monoxygenases, catalytic and oligomerization domains"/>
    <property type="match status" value="1"/>
</dbReference>
<gene>
    <name evidence="9" type="ORF">CYPRO_1065</name>
</gene>
<keyword evidence="6" id="KW-0503">Monooxygenase</keyword>
<dbReference type="InterPro" id="IPR036951">
    <property type="entry name" value="ArAA_hydroxylase_sf"/>
</dbReference>
<dbReference type="Gene3D" id="1.10.800.10">
    <property type="entry name" value="Aromatic amino acid hydroxylase"/>
    <property type="match status" value="1"/>
</dbReference>
<sequence>MEQLTQDQVIASIPSYLRQFVVKQHYDEYTPEHHATWRYIMRRNVDYLKNVAHEAYLDGLKKTGISIDTVPHINEMNERLGQIGWRAVVVDGFVPPAAFMEFSEHKILVISADLRNIGNILYTPAPDIVHEAAGHAPIIADPLYAEYLQKFGQYGAKAVFSKLDYEIYEAIRYLSIIKEYPNATAEQIEEAERVLEEKTAANTVPSEAALLSRMHWWTVEYGLVGTPEDFKLYGAGLLSSVGESKACMSPEVKKIPLSVDCVNTNYDITKMQPQLFVARDFQHLLDVLEAFADQMCFRTGGAKSVQRVIDSENVGTCVFSSGIQVSGVFTSVMTDADGKEFYIKTEGPSQLAYADTELEGHGTDYHADGYGSAIGHFKGTDKAPEDLSDGELQALGIAAGKHSEIAYASGVVVKGFLNHVIRRDGKLLLMQFSDCTVTGPNGETLFAPDWGVYDLCIGSRIASVYSGSADKENFNVYPPKSTKTTIKDAYTPEQLRLFEIYQEIRDLRDSGRVSTDALEALHAELQEKYPFSWLPRLEMLELVNKNFNGSGEPLRASLTAELEALKSHSDQYENVITAGLERLV</sequence>
<evidence type="ECO:0000259" key="8">
    <source>
        <dbReference type="PROSITE" id="PS51410"/>
    </source>
</evidence>
<dbReference type="EMBL" id="CP027806">
    <property type="protein sequence ID" value="AXJ00330.1"/>
    <property type="molecule type" value="Genomic_DNA"/>
</dbReference>
<dbReference type="GO" id="GO:0009072">
    <property type="term" value="P:aromatic amino acid metabolic process"/>
    <property type="evidence" value="ECO:0007669"/>
    <property type="project" value="InterPro"/>
</dbReference>
<evidence type="ECO:0000256" key="3">
    <source>
        <dbReference type="ARBA" id="ARBA00022723"/>
    </source>
</evidence>
<dbReference type="OrthoDB" id="9780502at2"/>
<name>A0A345UIM8_9BACT</name>
<feature type="binding site" evidence="7">
    <location>
        <position position="130"/>
    </location>
    <ligand>
        <name>Fe cation</name>
        <dbReference type="ChEBI" id="CHEBI:24875"/>
    </ligand>
</feature>
<dbReference type="NCBIfam" id="NF010657">
    <property type="entry name" value="PRK14056.1"/>
    <property type="match status" value="1"/>
</dbReference>
<dbReference type="PRINTS" id="PR00372">
    <property type="entry name" value="FYWHYDRXLASE"/>
</dbReference>
<dbReference type="InterPro" id="IPR019774">
    <property type="entry name" value="Aromatic-AA_hydroxylase_C"/>
</dbReference>
<dbReference type="PANTHER" id="PTHR11473:SF24">
    <property type="entry name" value="PHENYLALANINE-4-HYDROXYLASE"/>
    <property type="match status" value="1"/>
</dbReference>
<dbReference type="Pfam" id="PF00351">
    <property type="entry name" value="Biopterin_H"/>
    <property type="match status" value="2"/>
</dbReference>
<accession>A0A345UIM8</accession>
<feature type="binding site" evidence="7">
    <location>
        <position position="220"/>
    </location>
    <ligand>
        <name>Fe cation</name>
        <dbReference type="ChEBI" id="CHEBI:24875"/>
    </ligand>
</feature>
<dbReference type="Proteomes" id="UP000254808">
    <property type="component" value="Chromosome"/>
</dbReference>
<keyword evidence="4" id="KW-0560">Oxidoreductase</keyword>
<organism evidence="9 10">
    <name type="scientific">Cyclonatronum proteinivorum</name>
    <dbReference type="NCBI Taxonomy" id="1457365"/>
    <lineage>
        <taxon>Bacteria</taxon>
        <taxon>Pseudomonadati</taxon>
        <taxon>Balneolota</taxon>
        <taxon>Balneolia</taxon>
        <taxon>Balneolales</taxon>
        <taxon>Cyclonatronaceae</taxon>
        <taxon>Cyclonatronum</taxon>
    </lineage>
</organism>
<keyword evidence="3 7" id="KW-0479">Metal-binding</keyword>
<evidence type="ECO:0000256" key="7">
    <source>
        <dbReference type="PIRSR" id="PIRSR601273-2"/>
    </source>
</evidence>
<protein>
    <submittedName>
        <fullName evidence="9">Phenylalanine-4-hydroxylase</fullName>
    </submittedName>
</protein>
<dbReference type="KEGG" id="cprv:CYPRO_1065"/>
<dbReference type="GO" id="GO:0016714">
    <property type="term" value="F:oxidoreductase activity, acting on paired donors, with incorporation or reduction of molecular oxygen, reduced pteridine as one donor, and incorporation of one atom of oxygen"/>
    <property type="evidence" value="ECO:0007669"/>
    <property type="project" value="InterPro"/>
</dbReference>
<evidence type="ECO:0000256" key="4">
    <source>
        <dbReference type="ARBA" id="ARBA00023002"/>
    </source>
</evidence>
<keyword evidence="10" id="KW-1185">Reference proteome</keyword>
<dbReference type="InterPro" id="IPR036329">
    <property type="entry name" value="Aro-AA_hydroxylase_C_sf"/>
</dbReference>
<evidence type="ECO:0000256" key="1">
    <source>
        <dbReference type="ARBA" id="ARBA00001954"/>
    </source>
</evidence>
<dbReference type="InterPro" id="IPR001273">
    <property type="entry name" value="ArAA_hydroxylase"/>
</dbReference>
<dbReference type="GO" id="GO:0005506">
    <property type="term" value="F:iron ion binding"/>
    <property type="evidence" value="ECO:0007669"/>
    <property type="project" value="InterPro"/>
</dbReference>
<dbReference type="PROSITE" id="PS51410">
    <property type="entry name" value="BH4_AAA_HYDROXYL_2"/>
    <property type="match status" value="1"/>
</dbReference>
<comment type="similarity">
    <text evidence="2">Belongs to the biopterin-dependent aromatic amino acid hydroxylase family.</text>
</comment>
<reference evidence="9 10" key="1">
    <citation type="submission" date="2018-03" db="EMBL/GenBank/DDBJ databases">
        <title>Phenotypic and genomic properties of Cyclonatronum proteinivorum gen. nov., sp. nov., a haloalkaliphilic bacteroidete from soda lakes possessing Na+-translocating rhodopsin.</title>
        <authorList>
            <person name="Toshchakov S.V."/>
            <person name="Korzhenkov A."/>
            <person name="Samarov N.I."/>
            <person name="Kublanov I.V."/>
            <person name="Muntyan M.S."/>
            <person name="Sorokin D.Y."/>
        </authorList>
    </citation>
    <scope>NUCLEOTIDE SEQUENCE [LARGE SCALE GENOMIC DNA]</scope>
    <source>
        <strain evidence="9 10">Omega</strain>
    </source>
</reference>
<proteinExistence type="inferred from homology"/>
<dbReference type="RefSeq" id="WP_114983609.1">
    <property type="nucleotide sequence ID" value="NZ_CP027806.1"/>
</dbReference>
<dbReference type="AlphaFoldDB" id="A0A345UIM8"/>
<evidence type="ECO:0000256" key="2">
    <source>
        <dbReference type="ARBA" id="ARBA00009712"/>
    </source>
</evidence>
<evidence type="ECO:0000256" key="6">
    <source>
        <dbReference type="ARBA" id="ARBA00023033"/>
    </source>
</evidence>